<dbReference type="EMBL" id="JAFBCL010000001">
    <property type="protein sequence ID" value="MBM7813990.1"/>
    <property type="molecule type" value="Genomic_DNA"/>
</dbReference>
<keyword evidence="1" id="KW-0175">Coiled coil</keyword>
<gene>
    <name evidence="2" type="ORF">JOE68_004855</name>
</gene>
<accession>A0ABS2SDF5</accession>
<feature type="coiled-coil region" evidence="1">
    <location>
        <begin position="79"/>
        <end position="106"/>
    </location>
</feature>
<organism evidence="2 3">
    <name type="scientific">Saccharothrix algeriensis</name>
    <dbReference type="NCBI Taxonomy" id="173560"/>
    <lineage>
        <taxon>Bacteria</taxon>
        <taxon>Bacillati</taxon>
        <taxon>Actinomycetota</taxon>
        <taxon>Actinomycetes</taxon>
        <taxon>Pseudonocardiales</taxon>
        <taxon>Pseudonocardiaceae</taxon>
        <taxon>Saccharothrix</taxon>
    </lineage>
</organism>
<evidence type="ECO:0000256" key="1">
    <source>
        <dbReference type="SAM" id="Coils"/>
    </source>
</evidence>
<sequence>MADYRGLGFDPAPGSAAAVAAVSARCSPDVALPGVPEGWTGAAADGLTARLAAVAAELAAVREAMRAAAEVLDGWATTLLGNQRRAEELDRRAVRLRRELAEAADEVDHSGALARFTPAHGEAHAAAVARHDELARRLEEVLAEARLLERDHHAEAGRVAGRLRSEEPPTALPEALAGFSALTAELASVLLGVPGPVAARGGAAAFAAGLG</sequence>
<comment type="caution">
    <text evidence="2">The sequence shown here is derived from an EMBL/GenBank/DDBJ whole genome shotgun (WGS) entry which is preliminary data.</text>
</comment>
<name>A0ABS2SDF5_9PSEU</name>
<evidence type="ECO:0000313" key="2">
    <source>
        <dbReference type="EMBL" id="MBM7813990.1"/>
    </source>
</evidence>
<proteinExistence type="predicted"/>
<dbReference type="Proteomes" id="UP001195724">
    <property type="component" value="Unassembled WGS sequence"/>
</dbReference>
<keyword evidence="3" id="KW-1185">Reference proteome</keyword>
<reference evidence="2 3" key="1">
    <citation type="submission" date="2021-01" db="EMBL/GenBank/DDBJ databases">
        <title>Sequencing the genomes of 1000 actinobacteria strains.</title>
        <authorList>
            <person name="Klenk H.-P."/>
        </authorList>
    </citation>
    <scope>NUCLEOTIDE SEQUENCE [LARGE SCALE GENOMIC DNA]</scope>
    <source>
        <strain evidence="2 3">DSM 44581</strain>
    </source>
</reference>
<dbReference type="RefSeq" id="WP_204844561.1">
    <property type="nucleotide sequence ID" value="NZ_JAFBCL010000001.1"/>
</dbReference>
<evidence type="ECO:0000313" key="3">
    <source>
        <dbReference type="Proteomes" id="UP001195724"/>
    </source>
</evidence>
<protein>
    <submittedName>
        <fullName evidence="2">Chromosome segregation ATPase</fullName>
    </submittedName>
</protein>